<evidence type="ECO:0000313" key="1">
    <source>
        <dbReference type="EMBL" id="KKN31180.1"/>
    </source>
</evidence>
<name>A0A0F9PH66_9ZZZZ</name>
<dbReference type="Pfam" id="PF04314">
    <property type="entry name" value="PCuAC"/>
    <property type="match status" value="1"/>
</dbReference>
<organism evidence="1">
    <name type="scientific">marine sediment metagenome</name>
    <dbReference type="NCBI Taxonomy" id="412755"/>
    <lineage>
        <taxon>unclassified sequences</taxon>
        <taxon>metagenomes</taxon>
        <taxon>ecological metagenomes</taxon>
    </lineage>
</organism>
<proteinExistence type="predicted"/>
<evidence type="ECO:0008006" key="2">
    <source>
        <dbReference type="Google" id="ProtNLM"/>
    </source>
</evidence>
<dbReference type="InterPro" id="IPR058248">
    <property type="entry name" value="Lxx211020-like"/>
</dbReference>
<dbReference type="AlphaFoldDB" id="A0A0F9PH66"/>
<comment type="caution">
    <text evidence="1">The sequence shown here is derived from an EMBL/GenBank/DDBJ whole genome shotgun (WGS) entry which is preliminary data.</text>
</comment>
<dbReference type="InterPro" id="IPR007410">
    <property type="entry name" value="LpqE-like"/>
</dbReference>
<dbReference type="Gene3D" id="2.60.40.1890">
    <property type="entry name" value="PCu(A)C copper chaperone"/>
    <property type="match status" value="1"/>
</dbReference>
<accession>A0A0F9PH66</accession>
<protein>
    <recommendedName>
        <fullName evidence="2">Copper chaperone PCu(A)C</fullName>
    </recommendedName>
</protein>
<dbReference type="SUPFAM" id="SSF110087">
    <property type="entry name" value="DR1885-like metal-binding protein"/>
    <property type="match status" value="1"/>
</dbReference>
<sequence length="157" mass="17126">MRKWFALGIVFLNVTLWPLAAVSQQMTVDRDVTVEAAWARATAPDSKTAAVYFTLRNMGQSRIDLIGVRADRASIETLHKTVNGAQGTTRMSASPELRIAPGQTVMLEPGGLHVMLLDLETPLIEGKVLPLRLKFYDGDDLTVDVPILAPDADGPTR</sequence>
<reference evidence="1" key="1">
    <citation type="journal article" date="2015" name="Nature">
        <title>Complex archaea that bridge the gap between prokaryotes and eukaryotes.</title>
        <authorList>
            <person name="Spang A."/>
            <person name="Saw J.H."/>
            <person name="Jorgensen S.L."/>
            <person name="Zaremba-Niedzwiedzka K."/>
            <person name="Martijn J."/>
            <person name="Lind A.E."/>
            <person name="van Eijk R."/>
            <person name="Schleper C."/>
            <person name="Guy L."/>
            <person name="Ettema T.J."/>
        </authorList>
    </citation>
    <scope>NUCLEOTIDE SEQUENCE</scope>
</reference>
<gene>
    <name evidence="1" type="ORF">LCGC14_0826530</name>
</gene>
<dbReference type="InterPro" id="IPR036182">
    <property type="entry name" value="PCuAC_sf"/>
</dbReference>
<dbReference type="EMBL" id="LAZR01002351">
    <property type="protein sequence ID" value="KKN31180.1"/>
    <property type="molecule type" value="Genomic_DNA"/>
</dbReference>
<dbReference type="PANTHER" id="PTHR36302:SF1">
    <property type="entry name" value="COPPER CHAPERONE PCU(A)C"/>
    <property type="match status" value="1"/>
</dbReference>
<dbReference type="PANTHER" id="PTHR36302">
    <property type="entry name" value="BLR7088 PROTEIN"/>
    <property type="match status" value="1"/>
</dbReference>